<dbReference type="STRING" id="758803.SAMN05421803_101456"/>
<dbReference type="Gene3D" id="1.10.10.10">
    <property type="entry name" value="Winged helix-like DNA-binding domain superfamily/Winged helix DNA-binding domain"/>
    <property type="match status" value="1"/>
</dbReference>
<keyword evidence="4" id="KW-0804">Transcription</keyword>
<dbReference type="GO" id="GO:0000976">
    <property type="term" value="F:transcription cis-regulatory region binding"/>
    <property type="evidence" value="ECO:0007669"/>
    <property type="project" value="TreeGrafter"/>
</dbReference>
<dbReference type="RefSeq" id="WP_073374358.1">
    <property type="nucleotide sequence ID" value="NZ_FQZK01000001.1"/>
</dbReference>
<keyword evidence="2" id="KW-0805">Transcription regulation</keyword>
<reference evidence="6 7" key="1">
    <citation type="submission" date="2016-11" db="EMBL/GenBank/DDBJ databases">
        <authorList>
            <person name="Jaros S."/>
            <person name="Januszkiewicz K."/>
            <person name="Wedrychowicz H."/>
        </authorList>
    </citation>
    <scope>NUCLEOTIDE SEQUENCE [LARGE SCALE GENOMIC DNA]</scope>
    <source>
        <strain evidence="6 7">CGMCC 4.5723</strain>
    </source>
</reference>
<keyword evidence="7" id="KW-1185">Reference proteome</keyword>
<sequence length="309" mass="32333">MDLVGACRAFVHVSDRGGFTPGAAAARIPQPVASRRVAALERHLGGRLFDRSTRRAVLTPFGREVLPAARRLVRLAEELEYDAERARHSPLRLAVPETCATRDLAALGAAGRDAGVRLDFRPGPPGTRSAALRDREVRAAVLAVPPGGAVWTVPLGVGAATAPGVRTLFLETLRVGRGERAGGGRRLWIQPEDDVPHVRDPLLRARDALGLGPGQVAVASSVADAATEVLVRGDLLLCPAGQAEELGLYWCGLGEPVVARGYDLVAEGPEEAERLRVPLAAALAHCLDADPGAAPAPVAGTDPDPGRNP</sequence>
<evidence type="ECO:0000313" key="6">
    <source>
        <dbReference type="EMBL" id="SHI51628.1"/>
    </source>
</evidence>
<evidence type="ECO:0000256" key="3">
    <source>
        <dbReference type="ARBA" id="ARBA00023125"/>
    </source>
</evidence>
<evidence type="ECO:0000256" key="1">
    <source>
        <dbReference type="ARBA" id="ARBA00009437"/>
    </source>
</evidence>
<gene>
    <name evidence="6" type="ORF">SAMN05421803_101456</name>
</gene>
<evidence type="ECO:0000313" key="7">
    <source>
        <dbReference type="Proteomes" id="UP000184452"/>
    </source>
</evidence>
<dbReference type="PROSITE" id="PS50931">
    <property type="entry name" value="HTH_LYSR"/>
    <property type="match status" value="1"/>
</dbReference>
<protein>
    <submittedName>
        <fullName evidence="6">Regulatory helix-turn-helix protein, lysR family</fullName>
    </submittedName>
</protein>
<proteinExistence type="inferred from homology"/>
<dbReference type="Pfam" id="PF00126">
    <property type="entry name" value="HTH_1"/>
    <property type="match status" value="1"/>
</dbReference>
<evidence type="ECO:0000256" key="4">
    <source>
        <dbReference type="ARBA" id="ARBA00023163"/>
    </source>
</evidence>
<dbReference type="EMBL" id="FQZK01000001">
    <property type="protein sequence ID" value="SHI51628.1"/>
    <property type="molecule type" value="Genomic_DNA"/>
</dbReference>
<dbReference type="Proteomes" id="UP000184452">
    <property type="component" value="Unassembled WGS sequence"/>
</dbReference>
<dbReference type="InterPro" id="IPR036390">
    <property type="entry name" value="WH_DNA-bd_sf"/>
</dbReference>
<evidence type="ECO:0000259" key="5">
    <source>
        <dbReference type="PROSITE" id="PS50931"/>
    </source>
</evidence>
<dbReference type="GO" id="GO:0003700">
    <property type="term" value="F:DNA-binding transcription factor activity"/>
    <property type="evidence" value="ECO:0007669"/>
    <property type="project" value="InterPro"/>
</dbReference>
<organism evidence="6 7">
    <name type="scientific">Nocardiopsis flavescens</name>
    <dbReference type="NCBI Taxonomy" id="758803"/>
    <lineage>
        <taxon>Bacteria</taxon>
        <taxon>Bacillati</taxon>
        <taxon>Actinomycetota</taxon>
        <taxon>Actinomycetes</taxon>
        <taxon>Streptosporangiales</taxon>
        <taxon>Nocardiopsidaceae</taxon>
        <taxon>Nocardiopsis</taxon>
    </lineage>
</organism>
<dbReference type="PANTHER" id="PTHR30126">
    <property type="entry name" value="HTH-TYPE TRANSCRIPTIONAL REGULATOR"/>
    <property type="match status" value="1"/>
</dbReference>
<name>A0A1M6BT24_9ACTN</name>
<keyword evidence="3" id="KW-0238">DNA-binding</keyword>
<feature type="domain" description="HTH lysR-type" evidence="5">
    <location>
        <begin position="1"/>
        <end position="59"/>
    </location>
</feature>
<dbReference type="PANTHER" id="PTHR30126:SF40">
    <property type="entry name" value="HTH-TYPE TRANSCRIPTIONAL REGULATOR GLTR"/>
    <property type="match status" value="1"/>
</dbReference>
<dbReference type="InterPro" id="IPR000847">
    <property type="entry name" value="LysR_HTH_N"/>
</dbReference>
<dbReference type="AlphaFoldDB" id="A0A1M6BT24"/>
<accession>A0A1M6BT24</accession>
<dbReference type="SUPFAM" id="SSF46785">
    <property type="entry name" value="Winged helix' DNA-binding domain"/>
    <property type="match status" value="1"/>
</dbReference>
<comment type="similarity">
    <text evidence="1">Belongs to the LysR transcriptional regulatory family.</text>
</comment>
<evidence type="ECO:0000256" key="2">
    <source>
        <dbReference type="ARBA" id="ARBA00023015"/>
    </source>
</evidence>
<dbReference type="InterPro" id="IPR036388">
    <property type="entry name" value="WH-like_DNA-bd_sf"/>
</dbReference>
<dbReference type="OrthoDB" id="3636008at2"/>